<dbReference type="EMBL" id="AMZH03001617">
    <property type="protein sequence ID" value="RRT78669.1"/>
    <property type="molecule type" value="Genomic_DNA"/>
</dbReference>
<dbReference type="Proteomes" id="UP000287651">
    <property type="component" value="Unassembled WGS sequence"/>
</dbReference>
<accession>A0A427AQZ2</accession>
<evidence type="ECO:0000313" key="2">
    <source>
        <dbReference type="Proteomes" id="UP000287651"/>
    </source>
</evidence>
<dbReference type="AlphaFoldDB" id="A0A427AQZ2"/>
<proteinExistence type="predicted"/>
<organism evidence="1 2">
    <name type="scientific">Ensete ventricosum</name>
    <name type="common">Abyssinian banana</name>
    <name type="synonym">Musa ensete</name>
    <dbReference type="NCBI Taxonomy" id="4639"/>
    <lineage>
        <taxon>Eukaryota</taxon>
        <taxon>Viridiplantae</taxon>
        <taxon>Streptophyta</taxon>
        <taxon>Embryophyta</taxon>
        <taxon>Tracheophyta</taxon>
        <taxon>Spermatophyta</taxon>
        <taxon>Magnoliopsida</taxon>
        <taxon>Liliopsida</taxon>
        <taxon>Zingiberales</taxon>
        <taxon>Musaceae</taxon>
        <taxon>Ensete</taxon>
    </lineage>
</organism>
<reference evidence="1 2" key="1">
    <citation type="journal article" date="2014" name="Agronomy (Basel)">
        <title>A Draft Genome Sequence for Ensete ventricosum, the Drought-Tolerant Tree Against Hunger.</title>
        <authorList>
            <person name="Harrison J."/>
            <person name="Moore K.A."/>
            <person name="Paszkiewicz K."/>
            <person name="Jones T."/>
            <person name="Grant M."/>
            <person name="Ambacheew D."/>
            <person name="Muzemil S."/>
            <person name="Studholme D.J."/>
        </authorList>
    </citation>
    <scope>NUCLEOTIDE SEQUENCE [LARGE SCALE GENOMIC DNA]</scope>
</reference>
<evidence type="ECO:0000313" key="1">
    <source>
        <dbReference type="EMBL" id="RRT78669.1"/>
    </source>
</evidence>
<protein>
    <submittedName>
        <fullName evidence="1">Uncharacterized protein</fullName>
    </submittedName>
</protein>
<gene>
    <name evidence="1" type="ORF">B296_00020568</name>
</gene>
<name>A0A427AQZ2_ENSVE</name>
<comment type="caution">
    <text evidence="1">The sequence shown here is derived from an EMBL/GenBank/DDBJ whole genome shotgun (WGS) entry which is preliminary data.</text>
</comment>
<sequence length="88" mass="10099">MFYPKRRPRSCVVQVIAESEDDSKRRVRYAIALKLQGNIRIASPVYRNSSTACSILCDTSLAVRFVLGRLRYVVLVRSAYINQQFARS</sequence>